<keyword evidence="3" id="KW-1185">Reference proteome</keyword>
<dbReference type="CDD" id="cd11378">
    <property type="entry name" value="DUF296"/>
    <property type="match status" value="1"/>
</dbReference>
<evidence type="ECO:0000313" key="2">
    <source>
        <dbReference type="EMBL" id="GLR25095.1"/>
    </source>
</evidence>
<dbReference type="SUPFAM" id="SSF117856">
    <property type="entry name" value="AF0104/ALDC/Ptd012-like"/>
    <property type="match status" value="1"/>
</dbReference>
<dbReference type="EMBL" id="BSOJ01000004">
    <property type="protein sequence ID" value="GLR25095.1"/>
    <property type="molecule type" value="Genomic_DNA"/>
</dbReference>
<comment type="caution">
    <text evidence="2">The sequence shown here is derived from an EMBL/GenBank/DDBJ whole genome shotgun (WGS) entry which is preliminary data.</text>
</comment>
<evidence type="ECO:0000259" key="1">
    <source>
        <dbReference type="PROSITE" id="PS51742"/>
    </source>
</evidence>
<accession>A0ABQ5YP58</accession>
<dbReference type="Pfam" id="PF03479">
    <property type="entry name" value="PCC"/>
    <property type="match status" value="1"/>
</dbReference>
<reference evidence="3" key="1">
    <citation type="journal article" date="2019" name="Int. J. Syst. Evol. Microbiol.">
        <title>The Global Catalogue of Microorganisms (GCM) 10K type strain sequencing project: providing services to taxonomists for standard genome sequencing and annotation.</title>
        <authorList>
            <consortium name="The Broad Institute Genomics Platform"/>
            <consortium name="The Broad Institute Genome Sequencing Center for Infectious Disease"/>
            <person name="Wu L."/>
            <person name="Ma J."/>
        </authorList>
    </citation>
    <scope>NUCLEOTIDE SEQUENCE [LARGE SCALE GENOMIC DNA]</scope>
    <source>
        <strain evidence="3">NBRC 105857</strain>
    </source>
</reference>
<dbReference type="PROSITE" id="PS51742">
    <property type="entry name" value="PPC"/>
    <property type="match status" value="1"/>
</dbReference>
<dbReference type="Proteomes" id="UP001156664">
    <property type="component" value="Unassembled WGS sequence"/>
</dbReference>
<gene>
    <name evidence="2" type="ORF">GCM10007875_01820</name>
</gene>
<dbReference type="PANTHER" id="PTHR34988:SF1">
    <property type="entry name" value="DNA-BINDING PROTEIN"/>
    <property type="match status" value="1"/>
</dbReference>
<dbReference type="Gene3D" id="3.30.1330.80">
    <property type="entry name" value="Hypothetical protein, similar to alpha- acetolactate decarboxylase, domain 2"/>
    <property type="match status" value="1"/>
</dbReference>
<evidence type="ECO:0000313" key="3">
    <source>
        <dbReference type="Proteomes" id="UP001156664"/>
    </source>
</evidence>
<dbReference type="InterPro" id="IPR005175">
    <property type="entry name" value="PPC_dom"/>
</dbReference>
<sequence>MSNWKLMNTLPLRLPPDADLRRALEEAAKSSGGSAFVVSGIGSLQGATLRLADANSDTQFSGPFELLSLSGSVSPDGAHLHMAVANAQGEVLGGHVCYGNIIRTTAEVLLINLPDWALDREVDEATGFKELVVRKV</sequence>
<protein>
    <submittedName>
        <fullName evidence="2">DNA-binding protein</fullName>
    </submittedName>
</protein>
<dbReference type="GO" id="GO:0003677">
    <property type="term" value="F:DNA binding"/>
    <property type="evidence" value="ECO:0007669"/>
    <property type="project" value="UniProtKB-KW"/>
</dbReference>
<dbReference type="PANTHER" id="PTHR34988">
    <property type="entry name" value="PROTEIN, PUTATIVE-RELATED"/>
    <property type="match status" value="1"/>
</dbReference>
<organism evidence="2 3">
    <name type="scientific">Limnobacter litoralis</name>
    <dbReference type="NCBI Taxonomy" id="481366"/>
    <lineage>
        <taxon>Bacteria</taxon>
        <taxon>Pseudomonadati</taxon>
        <taxon>Pseudomonadota</taxon>
        <taxon>Betaproteobacteria</taxon>
        <taxon>Burkholderiales</taxon>
        <taxon>Burkholderiaceae</taxon>
        <taxon>Limnobacter</taxon>
    </lineage>
</organism>
<keyword evidence="2" id="KW-0238">DNA-binding</keyword>
<feature type="domain" description="PPC" evidence="1">
    <location>
        <begin position="4"/>
        <end position="134"/>
    </location>
</feature>
<name>A0ABQ5YP58_9BURK</name>
<proteinExistence type="predicted"/>